<gene>
    <name evidence="3" type="ORF">H9810_10215</name>
</gene>
<dbReference type="GO" id="GO:0006047">
    <property type="term" value="P:UDP-N-acetylglucosamine metabolic process"/>
    <property type="evidence" value="ECO:0007669"/>
    <property type="project" value="TreeGrafter"/>
</dbReference>
<dbReference type="Proteomes" id="UP000824031">
    <property type="component" value="Unassembled WGS sequence"/>
</dbReference>
<organism evidence="3 4">
    <name type="scientific">Candidatus Gemmiger excrementavium</name>
    <dbReference type="NCBI Taxonomy" id="2838608"/>
    <lineage>
        <taxon>Bacteria</taxon>
        <taxon>Bacillati</taxon>
        <taxon>Bacillota</taxon>
        <taxon>Clostridia</taxon>
        <taxon>Eubacteriales</taxon>
        <taxon>Gemmiger</taxon>
    </lineage>
</organism>
<keyword evidence="1" id="KW-0677">Repeat</keyword>
<sequence>MNMMDYIREQPDVFARALANRASLAAPFVELFRAVEPDRLYIVASGTSRNASATAAPFMSRVLGMDVTVSAPSRLYAVYGQRPLMIYVSQGGNSTNTIAAMERFAAIPSLAMTGDRGRICDLCQHYTAILCGPETVGPKTKGYTMTILGLYLLALETARAIGRLSEADYETYMSTLTAAGQAMAANVESTVAWQKVNDEAQRGLKVAYLVGKGQALRIAQEGALKLQETLLIPTAAFDFEEFLHGPTSSIKPDVAGFYLVPPEGDPDRRRMLDLMAYHRSVCPHVYTLGGPDAADPRDCTLQVTDQWYTQPFEYILPMQVVSAAVPAELGIENASFATFHKLDMLLNIKFKGADGETEYVQPGTH</sequence>
<dbReference type="GO" id="GO:0004360">
    <property type="term" value="F:glutamine-fructose-6-phosphate transaminase (isomerizing) activity"/>
    <property type="evidence" value="ECO:0007669"/>
    <property type="project" value="TreeGrafter"/>
</dbReference>
<evidence type="ECO:0000256" key="1">
    <source>
        <dbReference type="ARBA" id="ARBA00022737"/>
    </source>
</evidence>
<accession>A0A9D2F3T3</accession>
<dbReference type="InterPro" id="IPR001347">
    <property type="entry name" value="SIS_dom"/>
</dbReference>
<evidence type="ECO:0000313" key="4">
    <source>
        <dbReference type="Proteomes" id="UP000824031"/>
    </source>
</evidence>
<dbReference type="GO" id="GO:0006002">
    <property type="term" value="P:fructose 6-phosphate metabolic process"/>
    <property type="evidence" value="ECO:0007669"/>
    <property type="project" value="TreeGrafter"/>
</dbReference>
<name>A0A9D2F3T3_9FIRM</name>
<dbReference type="CDD" id="cd05008">
    <property type="entry name" value="SIS_GlmS_GlmD_1"/>
    <property type="match status" value="1"/>
</dbReference>
<feature type="domain" description="SIS" evidence="2">
    <location>
        <begin position="28"/>
        <end position="163"/>
    </location>
</feature>
<dbReference type="PROSITE" id="PS51464">
    <property type="entry name" value="SIS"/>
    <property type="match status" value="1"/>
</dbReference>
<protein>
    <recommendedName>
        <fullName evidence="2">SIS domain-containing protein</fullName>
    </recommendedName>
</protein>
<evidence type="ECO:0000313" key="3">
    <source>
        <dbReference type="EMBL" id="HIZ49084.1"/>
    </source>
</evidence>
<dbReference type="InterPro" id="IPR035466">
    <property type="entry name" value="GlmS/AgaS_SIS"/>
</dbReference>
<proteinExistence type="predicted"/>
<evidence type="ECO:0000259" key="2">
    <source>
        <dbReference type="PROSITE" id="PS51464"/>
    </source>
</evidence>
<dbReference type="GO" id="GO:0097367">
    <property type="term" value="F:carbohydrate derivative binding"/>
    <property type="evidence" value="ECO:0007669"/>
    <property type="project" value="InterPro"/>
</dbReference>
<comment type="caution">
    <text evidence="3">The sequence shown here is derived from an EMBL/GenBank/DDBJ whole genome shotgun (WGS) entry which is preliminary data.</text>
</comment>
<dbReference type="EMBL" id="DXBO01000144">
    <property type="protein sequence ID" value="HIZ49084.1"/>
    <property type="molecule type" value="Genomic_DNA"/>
</dbReference>
<dbReference type="Gene3D" id="3.40.50.10490">
    <property type="entry name" value="Glucose-6-phosphate isomerase like protein, domain 1"/>
    <property type="match status" value="2"/>
</dbReference>
<dbReference type="PANTHER" id="PTHR10937">
    <property type="entry name" value="GLUCOSAMINE--FRUCTOSE-6-PHOSPHATE AMINOTRANSFERASE, ISOMERIZING"/>
    <property type="match status" value="1"/>
</dbReference>
<dbReference type="PANTHER" id="PTHR10937:SF17">
    <property type="entry name" value="GLUCOSAMINE-FRUCTOSE-6-PHOSPHATE AMINOTRANSFERASE"/>
    <property type="match status" value="1"/>
</dbReference>
<reference evidence="3" key="1">
    <citation type="journal article" date="2021" name="PeerJ">
        <title>Extensive microbial diversity within the chicken gut microbiome revealed by metagenomics and culture.</title>
        <authorList>
            <person name="Gilroy R."/>
            <person name="Ravi A."/>
            <person name="Getino M."/>
            <person name="Pursley I."/>
            <person name="Horton D.L."/>
            <person name="Alikhan N.F."/>
            <person name="Baker D."/>
            <person name="Gharbi K."/>
            <person name="Hall N."/>
            <person name="Watson M."/>
            <person name="Adriaenssens E.M."/>
            <person name="Foster-Nyarko E."/>
            <person name="Jarju S."/>
            <person name="Secka A."/>
            <person name="Antonio M."/>
            <person name="Oren A."/>
            <person name="Chaudhuri R.R."/>
            <person name="La Ragione R."/>
            <person name="Hildebrand F."/>
            <person name="Pallen M.J."/>
        </authorList>
    </citation>
    <scope>NUCLEOTIDE SEQUENCE</scope>
    <source>
        <strain evidence="3">3436</strain>
    </source>
</reference>
<dbReference type="AlphaFoldDB" id="A0A9D2F3T3"/>
<reference evidence="3" key="2">
    <citation type="submission" date="2021-04" db="EMBL/GenBank/DDBJ databases">
        <authorList>
            <person name="Gilroy R."/>
        </authorList>
    </citation>
    <scope>NUCLEOTIDE SEQUENCE</scope>
    <source>
        <strain evidence="3">3436</strain>
    </source>
</reference>
<dbReference type="GO" id="GO:0006487">
    <property type="term" value="P:protein N-linked glycosylation"/>
    <property type="evidence" value="ECO:0007669"/>
    <property type="project" value="TreeGrafter"/>
</dbReference>
<dbReference type="SUPFAM" id="SSF53697">
    <property type="entry name" value="SIS domain"/>
    <property type="match status" value="1"/>
</dbReference>
<dbReference type="InterPro" id="IPR046348">
    <property type="entry name" value="SIS_dom_sf"/>
</dbReference>